<reference evidence="4" key="1">
    <citation type="journal article" date="2015" name="Genome Announc.">
        <title>Draft Genome Sequences of Anaerolinea thermolimosa IMO-1, Bellilinea caldifistulae GOMI-1, Leptolinea tardivitalis YMTK-2, Levilinea saccharolytica KIBI-1, Longilinea arvoryzae KOME-1, Previously Described as Members of the Class Anaerolineae (Chloroflexi).</title>
        <authorList>
            <person name="Matsuura N."/>
            <person name="Tourlousse M.D."/>
            <person name="Ohashi A."/>
            <person name="Hugenholtz P."/>
            <person name="Sekiguchi Y."/>
        </authorList>
    </citation>
    <scope>NUCLEOTIDE SEQUENCE</scope>
    <source>
        <strain evidence="4">KIBI-1</strain>
    </source>
</reference>
<evidence type="ECO:0000256" key="1">
    <source>
        <dbReference type="ARBA" id="ARBA00009013"/>
    </source>
</evidence>
<dbReference type="PANTHER" id="PTHR33495:SF2">
    <property type="entry name" value="ANTI-SIGMA FACTOR ANTAGONIST TM_1081-RELATED"/>
    <property type="match status" value="1"/>
</dbReference>
<evidence type="ECO:0000259" key="3">
    <source>
        <dbReference type="PROSITE" id="PS50801"/>
    </source>
</evidence>
<dbReference type="InterPro" id="IPR003658">
    <property type="entry name" value="Anti-sigma_ant"/>
</dbReference>
<evidence type="ECO:0000313" key="5">
    <source>
        <dbReference type="EMBL" id="KPL76187.1"/>
    </source>
</evidence>
<dbReference type="Gene3D" id="3.30.750.24">
    <property type="entry name" value="STAS domain"/>
    <property type="match status" value="1"/>
</dbReference>
<dbReference type="GO" id="GO:0043856">
    <property type="term" value="F:anti-sigma factor antagonist activity"/>
    <property type="evidence" value="ECO:0007669"/>
    <property type="project" value="InterPro"/>
</dbReference>
<dbReference type="EMBL" id="DF967975">
    <property type="protein sequence ID" value="GAP19049.1"/>
    <property type="molecule type" value="Genomic_DNA"/>
</dbReference>
<dbReference type="SUPFAM" id="SSF52091">
    <property type="entry name" value="SpoIIaa-like"/>
    <property type="match status" value="1"/>
</dbReference>
<dbReference type="InterPro" id="IPR036513">
    <property type="entry name" value="STAS_dom_sf"/>
</dbReference>
<organism evidence="4">
    <name type="scientific">Levilinea saccharolytica</name>
    <dbReference type="NCBI Taxonomy" id="229921"/>
    <lineage>
        <taxon>Bacteria</taxon>
        <taxon>Bacillati</taxon>
        <taxon>Chloroflexota</taxon>
        <taxon>Anaerolineae</taxon>
        <taxon>Anaerolineales</taxon>
        <taxon>Anaerolineaceae</taxon>
        <taxon>Levilinea</taxon>
    </lineage>
</organism>
<feature type="domain" description="STAS" evidence="3">
    <location>
        <begin position="13"/>
        <end position="111"/>
    </location>
</feature>
<comment type="similarity">
    <text evidence="1 2">Belongs to the anti-sigma-factor antagonist family.</text>
</comment>
<proteinExistence type="inferred from homology"/>
<dbReference type="EMBL" id="LGCM01000064">
    <property type="protein sequence ID" value="KPL76187.1"/>
    <property type="molecule type" value="Genomic_DNA"/>
</dbReference>
<sequence>MEISSTQFKHCDLVKIVGRVDSSTAPQMAEALNAIMDAGRYKIIIDFSGVEFISSAGLRVLVNAQKTCRRYNRGEVVLAKIPQNIYAALDLAGFTTLFQIFDEVITAVGYF</sequence>
<dbReference type="PANTHER" id="PTHR33495">
    <property type="entry name" value="ANTI-SIGMA FACTOR ANTAGONIST TM_1081-RELATED-RELATED"/>
    <property type="match status" value="1"/>
</dbReference>
<dbReference type="NCBIfam" id="TIGR00377">
    <property type="entry name" value="ant_ant_sig"/>
    <property type="match status" value="1"/>
</dbReference>
<reference evidence="5 6" key="2">
    <citation type="submission" date="2015-07" db="EMBL/GenBank/DDBJ databases">
        <title>Genome sequence of Levilinea saccharolytica DSM 16555.</title>
        <authorList>
            <person name="Hemp J."/>
            <person name="Ward L.M."/>
            <person name="Pace L.A."/>
            <person name="Fischer W.W."/>
        </authorList>
    </citation>
    <scope>NUCLEOTIDE SEQUENCE [LARGE SCALE GENOMIC DNA]</scope>
    <source>
        <strain evidence="5 6">KIBI-1</strain>
    </source>
</reference>
<evidence type="ECO:0000313" key="6">
    <source>
        <dbReference type="Proteomes" id="UP000050501"/>
    </source>
</evidence>
<gene>
    <name evidence="5" type="ORF">ADN01_16675</name>
    <name evidence="4" type="ORF">LSAC_02947</name>
</gene>
<name>A0A0M8JPL3_9CHLR</name>
<dbReference type="RefSeq" id="WP_062419358.1">
    <property type="nucleotide sequence ID" value="NZ_BBXZ01000157.1"/>
</dbReference>
<evidence type="ECO:0000313" key="4">
    <source>
        <dbReference type="EMBL" id="GAP19049.1"/>
    </source>
</evidence>
<dbReference type="STRING" id="229921.ADN01_16675"/>
<dbReference type="PROSITE" id="PS50801">
    <property type="entry name" value="STAS"/>
    <property type="match status" value="1"/>
</dbReference>
<protein>
    <recommendedName>
        <fullName evidence="2">Anti-sigma factor antagonist</fullName>
    </recommendedName>
</protein>
<dbReference type="Pfam" id="PF01740">
    <property type="entry name" value="STAS"/>
    <property type="match status" value="1"/>
</dbReference>
<accession>A0A0M8JPL3</accession>
<dbReference type="Proteomes" id="UP000050501">
    <property type="component" value="Unassembled WGS sequence"/>
</dbReference>
<keyword evidence="6" id="KW-1185">Reference proteome</keyword>
<evidence type="ECO:0000256" key="2">
    <source>
        <dbReference type="RuleBase" id="RU003749"/>
    </source>
</evidence>
<dbReference type="CDD" id="cd07043">
    <property type="entry name" value="STAS_anti-anti-sigma_factors"/>
    <property type="match status" value="1"/>
</dbReference>
<dbReference type="InterPro" id="IPR002645">
    <property type="entry name" value="STAS_dom"/>
</dbReference>
<dbReference type="AlphaFoldDB" id="A0A0M8JPL3"/>